<evidence type="ECO:0000313" key="2">
    <source>
        <dbReference type="EMBL" id="KAF8410788.1"/>
    </source>
</evidence>
<name>A0A835DNJ4_TETSI</name>
<dbReference type="EMBL" id="JABCRI010000002">
    <property type="protein sequence ID" value="KAF8410788.1"/>
    <property type="molecule type" value="Genomic_DNA"/>
</dbReference>
<accession>A0A835DNJ4</accession>
<feature type="region of interest" description="Disordered" evidence="1">
    <location>
        <begin position="101"/>
        <end position="141"/>
    </location>
</feature>
<evidence type="ECO:0000313" key="3">
    <source>
        <dbReference type="Proteomes" id="UP000655225"/>
    </source>
</evidence>
<dbReference type="AlphaFoldDB" id="A0A835DNJ4"/>
<comment type="caution">
    <text evidence="2">The sequence shown here is derived from an EMBL/GenBank/DDBJ whole genome shotgun (WGS) entry which is preliminary data.</text>
</comment>
<feature type="compositionally biased region" description="Low complexity" evidence="1">
    <location>
        <begin position="104"/>
        <end position="116"/>
    </location>
</feature>
<proteinExistence type="predicted"/>
<organism evidence="2 3">
    <name type="scientific">Tetracentron sinense</name>
    <name type="common">Spur-leaf</name>
    <dbReference type="NCBI Taxonomy" id="13715"/>
    <lineage>
        <taxon>Eukaryota</taxon>
        <taxon>Viridiplantae</taxon>
        <taxon>Streptophyta</taxon>
        <taxon>Embryophyta</taxon>
        <taxon>Tracheophyta</taxon>
        <taxon>Spermatophyta</taxon>
        <taxon>Magnoliopsida</taxon>
        <taxon>Trochodendrales</taxon>
        <taxon>Trochodendraceae</taxon>
        <taxon>Tetracentron</taxon>
    </lineage>
</organism>
<evidence type="ECO:0000256" key="1">
    <source>
        <dbReference type="SAM" id="MobiDB-lite"/>
    </source>
</evidence>
<dbReference type="Proteomes" id="UP000655225">
    <property type="component" value="Unassembled WGS sequence"/>
</dbReference>
<reference evidence="2 3" key="1">
    <citation type="submission" date="2020-04" db="EMBL/GenBank/DDBJ databases">
        <title>Plant Genome Project.</title>
        <authorList>
            <person name="Zhang R.-G."/>
        </authorList>
    </citation>
    <scope>NUCLEOTIDE SEQUENCE [LARGE SCALE GENOMIC DNA]</scope>
    <source>
        <strain evidence="2">YNK0</strain>
        <tissue evidence="2">Leaf</tissue>
    </source>
</reference>
<keyword evidence="3" id="KW-1185">Reference proteome</keyword>
<gene>
    <name evidence="2" type="ORF">HHK36_003325</name>
</gene>
<sequence>MTVKPGGADFREGLDHCAICADRWLTYRIAGPTRGSRLDLNISGRVTSGGGLGLANAVLRVSRQWLAASDVEYLEAYPFLCRLSMPPSHLISIAIHIEPPQRPTTSSLSSTVESFSGPKISPPAIAPVAPRRTPRSPPVLPDDCHSDCDSSSSVIDDGDVASSFRKPFSFDLNLLPLDDVEFVGDDFKITALCL</sequence>
<protein>
    <submittedName>
        <fullName evidence="2">Uncharacterized protein</fullName>
    </submittedName>
</protein>